<proteinExistence type="predicted"/>
<evidence type="ECO:0000259" key="3">
    <source>
        <dbReference type="PROSITE" id="PS50222"/>
    </source>
</evidence>
<dbReference type="Pfam" id="PF13202">
    <property type="entry name" value="EF-hand_5"/>
    <property type="match status" value="2"/>
</dbReference>
<dbReference type="PANTHER" id="PTHR45081">
    <property type="entry name" value="EF HAND FAMILY PROTEIN, PUTATIVE, EXPRESSED-RELATED"/>
    <property type="match status" value="1"/>
</dbReference>
<dbReference type="GeneID" id="113714922"/>
<feature type="domain" description="EF-hand" evidence="3">
    <location>
        <begin position="127"/>
        <end position="162"/>
    </location>
</feature>
<evidence type="ECO:0000313" key="5">
    <source>
        <dbReference type="RefSeq" id="XP_027094869.1"/>
    </source>
</evidence>
<dbReference type="SUPFAM" id="SSF48452">
    <property type="entry name" value="TPR-like"/>
    <property type="match status" value="1"/>
</dbReference>
<name>A0A6P6UVT8_COFAR</name>
<reference evidence="4" key="1">
    <citation type="journal article" date="2025" name="Foods">
        <title>Unveiling the Microbial Signatures of Arabica Coffee Cherries: Insights into Ripeness Specific Diversity, Functional Traits, and Implications for Quality and Safety.</title>
        <authorList>
            <consortium name="RefSeq"/>
            <person name="Tenea G.N."/>
            <person name="Cifuentes V."/>
            <person name="Reyes P."/>
            <person name="Cevallos-Vallejos M."/>
        </authorList>
    </citation>
    <scope>NUCLEOTIDE SEQUENCE [LARGE SCALE GENOMIC DNA]</scope>
</reference>
<keyword evidence="2" id="KW-0802">TPR repeat</keyword>
<dbReference type="InterPro" id="IPR011992">
    <property type="entry name" value="EF-hand-dom_pair"/>
</dbReference>
<dbReference type="GO" id="GO:0005509">
    <property type="term" value="F:calcium ion binding"/>
    <property type="evidence" value="ECO:0007669"/>
    <property type="project" value="InterPro"/>
</dbReference>
<evidence type="ECO:0000313" key="4">
    <source>
        <dbReference type="Proteomes" id="UP001652660"/>
    </source>
</evidence>
<accession>A0A6P6UVT8</accession>
<dbReference type="RefSeq" id="XP_027094869.1">
    <property type="nucleotide sequence ID" value="XM_027239068.2"/>
</dbReference>
<organism evidence="4 5">
    <name type="scientific">Coffea arabica</name>
    <name type="common">Arabian coffee</name>
    <dbReference type="NCBI Taxonomy" id="13443"/>
    <lineage>
        <taxon>Eukaryota</taxon>
        <taxon>Viridiplantae</taxon>
        <taxon>Streptophyta</taxon>
        <taxon>Embryophyta</taxon>
        <taxon>Tracheophyta</taxon>
        <taxon>Spermatophyta</taxon>
        <taxon>Magnoliopsida</taxon>
        <taxon>eudicotyledons</taxon>
        <taxon>Gunneridae</taxon>
        <taxon>Pentapetalae</taxon>
        <taxon>asterids</taxon>
        <taxon>lamiids</taxon>
        <taxon>Gentianales</taxon>
        <taxon>Rubiaceae</taxon>
        <taxon>Ixoroideae</taxon>
        <taxon>Gardenieae complex</taxon>
        <taxon>Bertiereae - Coffeeae clade</taxon>
        <taxon>Coffeeae</taxon>
        <taxon>Coffea</taxon>
    </lineage>
</organism>
<dbReference type="InterPro" id="IPR011990">
    <property type="entry name" value="TPR-like_helical_dom_sf"/>
</dbReference>
<dbReference type="Pfam" id="PF13432">
    <property type="entry name" value="TPR_16"/>
    <property type="match status" value="3"/>
</dbReference>
<reference evidence="5" key="2">
    <citation type="submission" date="2025-08" db="UniProtKB">
        <authorList>
            <consortium name="RefSeq"/>
        </authorList>
    </citation>
    <scope>IDENTIFICATION</scope>
    <source>
        <tissue evidence="5">Leaves</tissue>
    </source>
</reference>
<dbReference type="PROSITE" id="PS50293">
    <property type="entry name" value="TPR_REGION"/>
    <property type="match status" value="1"/>
</dbReference>
<dbReference type="PANTHER" id="PTHR45081:SF1">
    <property type="entry name" value="EF HAND FAMILY PROTEIN, PUTATIVE, EXPRESSED-RELATED"/>
    <property type="match status" value="1"/>
</dbReference>
<dbReference type="Gene3D" id="1.25.40.10">
    <property type="entry name" value="Tetratricopeptide repeat domain"/>
    <property type="match status" value="2"/>
</dbReference>
<keyword evidence="4" id="KW-1185">Reference proteome</keyword>
<sequence>MGRIDLAFPTELTTTDTRLEKVKRIFQVFDLNKDGCLNRDEMAALVVAVNPRVKFSNDQVDAINNEVFLTYAPFIHGEKGLTIEGLLCTYDDGAGDIDRDFDALGLDLNTPVPDAVGGSSKPTTIRTRLEKVKRIFHRFDANGDGGLNRDEMAALVVATNPMVKFSTDQIDAMSNEVFRTYPQFIRGEKGLTLEGLLCTYDDGAGDMDRDFDTLGLDLNTPVPDDVGGSSKPTTIRTRLEKVKRIFHRFDANRDDGLNRDEVAALVLATNPMVKFTTDQIDAMSNEVFRTYAQFIRREKGLTLEGLLCTYDDGAGDIDRDFDTLGLDLNHTVVFHETYKFLDDLDILIQKLKKPKQAKVGKIKKIDNNSDKIFQPQMSDKEVNWEESGQNYTVFVKDLVDLRSRADKNGSREEAFDRHMAIGRVIYDYRLHNEALISFRRALELQPTNVAAHFRAGNCLYELGRHGEAKEEFLLALEASEVNFRDWEYLIPQIHVNLGLVLENEGMVFNACDHYREAVILCPTHFRALKRLGSALVAVGEYGAGVVALEEAVFLNRAYVDAFYDLASALVAMGDEERAIMEFYKVLELKPGHVDALYNLGELFMDTGRYPRAFEMYTRVLAELPNHWKAQLSKAVYLFGKNEIEEAKQALKEGLKMVNGVELHDRLAYLKQLQKKRLKGKEGGFGEGAYIIVEPSKFRMADDSTTLRLELANALHIRAFQRTTGLSRCDVDLIKKQINEYSLPDSDSGSIFAERSIRKASLEGILRELLSFLKPETFVGSVKAINKKILSVFDEVYTGNIDIDLFFAVIAPLCSGPLERRKRVAYHALLCRPGNEGSSKIKKSDAQRYIKLLRAIYIPSFGVNDILEIDDTDESMVSLTEFLAMFDDPDRGFGIMSTLLKLETGKRNGSYVCATCRSAIIGSRFKEMESHFSLCGQCYSEGKAPSTSEQEEYAFREYAN</sequence>
<keyword evidence="1" id="KW-0106">Calcium</keyword>
<feature type="repeat" description="TPR" evidence="2">
    <location>
        <begin position="593"/>
        <end position="626"/>
    </location>
</feature>
<feature type="repeat" description="TPR" evidence="2">
    <location>
        <begin position="415"/>
        <end position="448"/>
    </location>
</feature>
<dbReference type="PROSITE" id="PS00018">
    <property type="entry name" value="EF_HAND_1"/>
    <property type="match status" value="1"/>
</dbReference>
<dbReference type="AlphaFoldDB" id="A0A6P6UVT8"/>
<dbReference type="SMART" id="SM00028">
    <property type="entry name" value="TPR"/>
    <property type="match status" value="7"/>
</dbReference>
<feature type="domain" description="EF-hand" evidence="3">
    <location>
        <begin position="237"/>
        <end position="272"/>
    </location>
</feature>
<feature type="domain" description="EF-hand" evidence="3">
    <location>
        <begin position="17"/>
        <end position="52"/>
    </location>
</feature>
<evidence type="ECO:0000256" key="2">
    <source>
        <dbReference type="PROSITE-ProRule" id="PRU00339"/>
    </source>
</evidence>
<dbReference type="InterPro" id="IPR002048">
    <property type="entry name" value="EF_hand_dom"/>
</dbReference>
<dbReference type="OrthoDB" id="9991317at2759"/>
<dbReference type="PROSITE" id="PS50005">
    <property type="entry name" value="TPR"/>
    <property type="match status" value="3"/>
</dbReference>
<dbReference type="SUPFAM" id="SSF47473">
    <property type="entry name" value="EF-hand"/>
    <property type="match status" value="1"/>
</dbReference>
<dbReference type="InterPro" id="IPR018247">
    <property type="entry name" value="EF_Hand_1_Ca_BS"/>
</dbReference>
<dbReference type="GO" id="GO:0005886">
    <property type="term" value="C:plasma membrane"/>
    <property type="evidence" value="ECO:0007669"/>
    <property type="project" value="TreeGrafter"/>
</dbReference>
<dbReference type="Gene3D" id="1.10.238.10">
    <property type="entry name" value="EF-hand"/>
    <property type="match status" value="2"/>
</dbReference>
<dbReference type="PROSITE" id="PS50222">
    <property type="entry name" value="EF_HAND_2"/>
    <property type="match status" value="3"/>
</dbReference>
<dbReference type="Proteomes" id="UP001652660">
    <property type="component" value="Chromosome 10c"/>
</dbReference>
<gene>
    <name evidence="5" type="primary">LOC113714922</name>
</gene>
<feature type="repeat" description="TPR" evidence="2">
    <location>
        <begin position="559"/>
        <end position="592"/>
    </location>
</feature>
<dbReference type="InterPro" id="IPR019734">
    <property type="entry name" value="TPR_rpt"/>
</dbReference>
<evidence type="ECO:0000256" key="1">
    <source>
        <dbReference type="ARBA" id="ARBA00022837"/>
    </source>
</evidence>
<protein>
    <submittedName>
        <fullName evidence="5">Uncharacterized TPR repeat-containing protein At1g05150 isoform X1</fullName>
    </submittedName>
</protein>
<dbReference type="SMART" id="SM00054">
    <property type="entry name" value="EFh"/>
    <property type="match status" value="3"/>
</dbReference>